<evidence type="ECO:0000313" key="15">
    <source>
        <dbReference type="EMBL" id="PVD33557.1"/>
    </source>
</evidence>
<evidence type="ECO:0000256" key="2">
    <source>
        <dbReference type="ARBA" id="ARBA00009634"/>
    </source>
</evidence>
<dbReference type="InterPro" id="IPR032675">
    <property type="entry name" value="LRR_dom_sf"/>
</dbReference>
<dbReference type="InterPro" id="IPR003591">
    <property type="entry name" value="Leu-rich_rpt_typical-subtyp"/>
</dbReference>
<comment type="similarity">
    <text evidence="2">Belongs to the Toll-like receptor family.</text>
</comment>
<evidence type="ECO:0000256" key="6">
    <source>
        <dbReference type="ARBA" id="ARBA00022729"/>
    </source>
</evidence>
<keyword evidence="11" id="KW-0675">Receptor</keyword>
<evidence type="ECO:0000256" key="5">
    <source>
        <dbReference type="ARBA" id="ARBA00022692"/>
    </source>
</evidence>
<dbReference type="EMBL" id="PZQS01000003">
    <property type="protein sequence ID" value="PVD33557.1"/>
    <property type="molecule type" value="Genomic_DNA"/>
</dbReference>
<dbReference type="AlphaFoldDB" id="A0A2T7PJJ2"/>
<dbReference type="PROSITE" id="PS50104">
    <property type="entry name" value="TIR"/>
    <property type="match status" value="2"/>
</dbReference>
<dbReference type="GO" id="GO:0045087">
    <property type="term" value="P:innate immune response"/>
    <property type="evidence" value="ECO:0007669"/>
    <property type="project" value="UniProtKB-KW"/>
</dbReference>
<comment type="caution">
    <text evidence="15">The sequence shown here is derived from an EMBL/GenBank/DDBJ whole genome shotgun (WGS) entry which is preliminary data.</text>
</comment>
<dbReference type="GO" id="GO:0002224">
    <property type="term" value="P:toll-like receptor signaling pathway"/>
    <property type="evidence" value="ECO:0007669"/>
    <property type="project" value="TreeGrafter"/>
</dbReference>
<feature type="transmembrane region" description="Helical" evidence="13">
    <location>
        <begin position="602"/>
        <end position="622"/>
    </location>
</feature>
<dbReference type="Pfam" id="PF01582">
    <property type="entry name" value="TIR"/>
    <property type="match status" value="2"/>
</dbReference>
<evidence type="ECO:0000256" key="12">
    <source>
        <dbReference type="ARBA" id="ARBA00023180"/>
    </source>
</evidence>
<evidence type="ECO:0000256" key="10">
    <source>
        <dbReference type="ARBA" id="ARBA00023136"/>
    </source>
</evidence>
<organism evidence="15 16">
    <name type="scientific">Pomacea canaliculata</name>
    <name type="common">Golden apple snail</name>
    <dbReference type="NCBI Taxonomy" id="400727"/>
    <lineage>
        <taxon>Eukaryota</taxon>
        <taxon>Metazoa</taxon>
        <taxon>Spiralia</taxon>
        <taxon>Lophotrochozoa</taxon>
        <taxon>Mollusca</taxon>
        <taxon>Gastropoda</taxon>
        <taxon>Caenogastropoda</taxon>
        <taxon>Architaenioglossa</taxon>
        <taxon>Ampullarioidea</taxon>
        <taxon>Ampullariidae</taxon>
        <taxon>Pomacea</taxon>
    </lineage>
</organism>
<dbReference type="SUPFAM" id="SSF52200">
    <property type="entry name" value="Toll/Interleukin receptor TIR domain"/>
    <property type="match status" value="2"/>
</dbReference>
<proteinExistence type="inferred from homology"/>
<keyword evidence="10 13" id="KW-0472">Membrane</keyword>
<accession>A0A2T7PJJ2</accession>
<keyword evidence="12" id="KW-0325">Glycoprotein</keyword>
<comment type="subcellular location">
    <subcellularLocation>
        <location evidence="1">Membrane</location>
        <topology evidence="1">Single-pass type I membrane protein</topology>
    </subcellularLocation>
</comment>
<evidence type="ECO:0000259" key="14">
    <source>
        <dbReference type="PROSITE" id="PS50104"/>
    </source>
</evidence>
<evidence type="ECO:0000313" key="16">
    <source>
        <dbReference type="Proteomes" id="UP000245119"/>
    </source>
</evidence>
<dbReference type="Gene3D" id="3.80.10.10">
    <property type="entry name" value="Ribonuclease Inhibitor"/>
    <property type="match status" value="2"/>
</dbReference>
<keyword evidence="6" id="KW-0732">Signal</keyword>
<feature type="domain" description="TIR" evidence="14">
    <location>
        <begin position="265"/>
        <end position="403"/>
    </location>
</feature>
<reference evidence="15 16" key="1">
    <citation type="submission" date="2018-04" db="EMBL/GenBank/DDBJ databases">
        <title>The genome of golden apple snail Pomacea canaliculata provides insight into stress tolerance and invasive adaptation.</title>
        <authorList>
            <person name="Liu C."/>
            <person name="Liu B."/>
            <person name="Ren Y."/>
            <person name="Zhang Y."/>
            <person name="Wang H."/>
            <person name="Li S."/>
            <person name="Jiang F."/>
            <person name="Yin L."/>
            <person name="Zhang G."/>
            <person name="Qian W."/>
            <person name="Fan W."/>
        </authorList>
    </citation>
    <scope>NUCLEOTIDE SEQUENCE [LARGE SCALE GENOMIC DNA]</scope>
    <source>
        <strain evidence="15">SZHN2017</strain>
        <tissue evidence="15">Muscle</tissue>
    </source>
</reference>
<dbReference type="PRINTS" id="PR01537">
    <property type="entry name" value="INTRLKN1R1F"/>
</dbReference>
<evidence type="ECO:0000256" key="13">
    <source>
        <dbReference type="SAM" id="Phobius"/>
    </source>
</evidence>
<keyword evidence="3" id="KW-0399">Innate immunity</keyword>
<dbReference type="PANTHER" id="PTHR24365:SF530">
    <property type="entry name" value="MSTPROX-RELATED"/>
    <property type="match status" value="1"/>
</dbReference>
<keyword evidence="7" id="KW-0677">Repeat</keyword>
<dbReference type="SUPFAM" id="SSF52058">
    <property type="entry name" value="L domain-like"/>
    <property type="match status" value="2"/>
</dbReference>
<keyword evidence="8" id="KW-0391">Immunity</keyword>
<dbReference type="FunFam" id="3.40.50.10140:FF:000001">
    <property type="entry name" value="Toll-like receptor 2"/>
    <property type="match status" value="2"/>
</dbReference>
<keyword evidence="4" id="KW-0433">Leucine-rich repeat</keyword>
<dbReference type="OrthoDB" id="5966846at2759"/>
<feature type="transmembrane region" description="Helical" evidence="13">
    <location>
        <begin position="216"/>
        <end position="236"/>
    </location>
</feature>
<name>A0A2T7PJJ2_POMCA</name>
<dbReference type="SMART" id="SM00255">
    <property type="entry name" value="TIR"/>
    <property type="match status" value="2"/>
</dbReference>
<evidence type="ECO:0000256" key="8">
    <source>
        <dbReference type="ARBA" id="ARBA00022859"/>
    </source>
</evidence>
<keyword evidence="9 13" id="KW-1133">Transmembrane helix</keyword>
<dbReference type="Pfam" id="PF13855">
    <property type="entry name" value="LRR_8"/>
    <property type="match status" value="1"/>
</dbReference>
<dbReference type="InterPro" id="IPR000157">
    <property type="entry name" value="TIR_dom"/>
</dbReference>
<dbReference type="SMART" id="SM00369">
    <property type="entry name" value="LRR_TYP"/>
    <property type="match status" value="3"/>
</dbReference>
<evidence type="ECO:0000256" key="9">
    <source>
        <dbReference type="ARBA" id="ARBA00022989"/>
    </source>
</evidence>
<dbReference type="InterPro" id="IPR035897">
    <property type="entry name" value="Toll_tir_struct_dom_sf"/>
</dbReference>
<gene>
    <name evidence="15" type="ORF">C0Q70_04814</name>
</gene>
<keyword evidence="5 13" id="KW-0812">Transmembrane</keyword>
<evidence type="ECO:0000256" key="3">
    <source>
        <dbReference type="ARBA" id="ARBA00022588"/>
    </source>
</evidence>
<evidence type="ECO:0000256" key="4">
    <source>
        <dbReference type="ARBA" id="ARBA00022614"/>
    </source>
</evidence>
<evidence type="ECO:0000256" key="11">
    <source>
        <dbReference type="ARBA" id="ARBA00023170"/>
    </source>
</evidence>
<feature type="domain" description="TIR" evidence="14">
    <location>
        <begin position="652"/>
        <end position="795"/>
    </location>
</feature>
<dbReference type="PANTHER" id="PTHR24365">
    <property type="entry name" value="TOLL-LIKE RECEPTOR"/>
    <property type="match status" value="1"/>
</dbReference>
<dbReference type="Proteomes" id="UP000245119">
    <property type="component" value="Linkage Group LG3"/>
</dbReference>
<protein>
    <recommendedName>
        <fullName evidence="14">TIR domain-containing protein</fullName>
    </recommendedName>
</protein>
<dbReference type="GO" id="GO:0005886">
    <property type="term" value="C:plasma membrane"/>
    <property type="evidence" value="ECO:0007669"/>
    <property type="project" value="TreeGrafter"/>
</dbReference>
<dbReference type="Gene3D" id="3.40.50.10140">
    <property type="entry name" value="Toll/interleukin-1 receptor homology (TIR) domain"/>
    <property type="match status" value="2"/>
</dbReference>
<dbReference type="InterPro" id="IPR001611">
    <property type="entry name" value="Leu-rich_rpt"/>
</dbReference>
<keyword evidence="16" id="KW-1185">Reference proteome</keyword>
<evidence type="ECO:0000256" key="1">
    <source>
        <dbReference type="ARBA" id="ARBA00004479"/>
    </source>
</evidence>
<evidence type="ECO:0000256" key="7">
    <source>
        <dbReference type="ARBA" id="ARBA00022737"/>
    </source>
</evidence>
<dbReference type="PROSITE" id="PS51450">
    <property type="entry name" value="LRR"/>
    <property type="match status" value="1"/>
</dbReference>
<dbReference type="GO" id="GO:0038023">
    <property type="term" value="F:signaling receptor activity"/>
    <property type="evidence" value="ECO:0007669"/>
    <property type="project" value="TreeGrafter"/>
</dbReference>
<dbReference type="STRING" id="400727.A0A2T7PJJ2"/>
<sequence length="804" mass="92584">MNKLYPDTLLSLKYLVLNANRIEGDFITTCSDNNTSFFPNLRYLSLSSNSISSIDKPELSLYSNTIKKLPDGAFNHFVNLTILRLDDNLLSEIRETTFSVRTRQRLRVLDLSGNPYTCTCSLRWFRSWLMDERQKFVNFPEGYTCASFSSSSSEQVGKAAVMADGLEDSKYDSNWSDVSNPQLQPILQRVQKLFYRPRQNHPVLTDSEKEKSSTSLLTAVLAAVLVVFMLTFLVLYKYRWHIRLALYEAFRVNPQRRRRQPEREYEYDVFVSYANEDVDWVRQELIPTLEGRHGLRLCIHQRDFPVGGNIIDNISTCVHASKRVLFVLSPHFARSRWCQFELVFCQNYVMERDDVLVLTLLAPISGRDMTDAISAMFKTTTYLAWGEEDDARKAFWGRLVLAFHDIVPRQVATGGFSNLQKLRRLNLSGLRLKEIDPLAFASDSLEFLYMSSSGIDFSSDSISAQMFDQCPKLSFLELDYNNFSNVTDAKVQQLFHRYVCALFSTSNSKQVGKKAVMADVSEGGKYSNKWSDFPKRKSQPISRHFQQVYHHQHHQPLVSTLTETSVSESQGQVFLSPVDTTVYLSDFFLSDQACLLSQSTSLLTAVLAAVLVVFMLTFLVLYKYRWHIRLALYEAVRGNPQRQQQRQPERDYEYDVFVSYANEDVDWVREELIPTLEGSLLIIRHGLRLCIHQRDFPVGGNIIDNISTCVHASKRVLFVLSPHFARSRWCQFELVFCQNYVMERDDVLVLTLLAPISGRDMTDAISAMFKTTTYLAWGEEDDARKAFWGRLVLAFHDIVPRQVA</sequence>